<dbReference type="Proteomes" id="UP000675881">
    <property type="component" value="Chromosome 6"/>
</dbReference>
<evidence type="ECO:0000313" key="2">
    <source>
        <dbReference type="Proteomes" id="UP000675881"/>
    </source>
</evidence>
<accession>A0A7R8HAB6</accession>
<reference evidence="1" key="1">
    <citation type="submission" date="2021-02" db="EMBL/GenBank/DDBJ databases">
        <authorList>
            <person name="Bekaert M."/>
        </authorList>
    </citation>
    <scope>NUCLEOTIDE SEQUENCE</scope>
    <source>
        <strain evidence="1">IoA-00</strain>
    </source>
</reference>
<evidence type="ECO:0000313" key="1">
    <source>
        <dbReference type="EMBL" id="CAF2969174.1"/>
    </source>
</evidence>
<protein>
    <submittedName>
        <fullName evidence="1">(salmon louse) hypothetical protein</fullName>
    </submittedName>
</protein>
<dbReference type="Pfam" id="PF13306">
    <property type="entry name" value="LRR_5"/>
    <property type="match status" value="1"/>
</dbReference>
<dbReference type="Gene3D" id="3.80.10.10">
    <property type="entry name" value="Ribonuclease Inhibitor"/>
    <property type="match status" value="1"/>
</dbReference>
<proteinExistence type="predicted"/>
<dbReference type="InterPro" id="IPR026906">
    <property type="entry name" value="LRR_5"/>
</dbReference>
<dbReference type="OrthoDB" id="8185041at2759"/>
<name>A0A7R8HAB6_LEPSM</name>
<gene>
    <name evidence="1" type="ORF">LSAA_11505</name>
</gene>
<dbReference type="AlphaFoldDB" id="A0A7R8HAB6"/>
<dbReference type="InterPro" id="IPR032675">
    <property type="entry name" value="LRR_dom_sf"/>
</dbReference>
<dbReference type="SUPFAM" id="SSF52058">
    <property type="entry name" value="L domain-like"/>
    <property type="match status" value="1"/>
</dbReference>
<dbReference type="EMBL" id="HG994585">
    <property type="protein sequence ID" value="CAF2969174.1"/>
    <property type="molecule type" value="Genomic_DNA"/>
</dbReference>
<organism evidence="1 2">
    <name type="scientific">Lepeophtheirus salmonis</name>
    <name type="common">Salmon louse</name>
    <name type="synonym">Caligus salmonis</name>
    <dbReference type="NCBI Taxonomy" id="72036"/>
    <lineage>
        <taxon>Eukaryota</taxon>
        <taxon>Metazoa</taxon>
        <taxon>Ecdysozoa</taxon>
        <taxon>Arthropoda</taxon>
        <taxon>Crustacea</taxon>
        <taxon>Multicrustacea</taxon>
        <taxon>Hexanauplia</taxon>
        <taxon>Copepoda</taxon>
        <taxon>Siphonostomatoida</taxon>
        <taxon>Caligidae</taxon>
        <taxon>Lepeophtheirus</taxon>
    </lineage>
</organism>
<keyword evidence="2" id="KW-1185">Reference proteome</keyword>
<sequence>MRTSSLWLIFLAVCRLSYGLVIVNETNLCDECQCKSREVECHFISGKSRKVSFFGVENQKNLVLNGLSNSEISLTDSALKFSNVTRVWDVENVDFNSKSSSGSIKIQNVRKISISERSFYNLKEFIVENVTDTLLMEDEALKSRGSSFSPPESKILFHKIHKIPKIPHNAFSLCHSVVISHSNVTHIEEFAFGGISIQNVTFVDSKIRRLERHAFPDMTLIRHLHFLRCDLTSLSQESITSAISSLTIESCNITSIAKNAFKVLAAAQVKFY</sequence>